<keyword evidence="1" id="KW-1015">Disulfide bond</keyword>
<evidence type="ECO:0000313" key="4">
    <source>
        <dbReference type="EMBL" id="GBN89535.1"/>
    </source>
</evidence>
<dbReference type="EMBL" id="BGPR01022832">
    <property type="protein sequence ID" value="GBN89535.1"/>
    <property type="molecule type" value="Genomic_DNA"/>
</dbReference>
<dbReference type="Gene3D" id="2.10.70.10">
    <property type="entry name" value="Complement Module, domain 1"/>
    <property type="match status" value="1"/>
</dbReference>
<name>A0A4Y2SRF9_ARAVE</name>
<keyword evidence="5" id="KW-1185">Reference proteome</keyword>
<sequence>MSLREGYSRGWSGGVNDHPGWASPMHVYSYQKLLVLKGLEEKSRLGIKELRYCTGSCFPGYFFEFLSNMVQIILICDGESWRPLHGFPPCKLAAGCSLRQTSHGKFNCSSDADGTHCDVRCGFDNYQGLHHCNEKGEWSPSLPYCFTPAVEHEKALCLDPGTPEGATRTTVNGTDASTVQMFEEGESLNFTCKGQHLILEGSHIITCRSDSRWSASRPQCIRSPSGASGSSTVHWKVSSPFQNGHLLY</sequence>
<dbReference type="OrthoDB" id="6428384at2759"/>
<dbReference type="Pfam" id="PF00084">
    <property type="entry name" value="Sushi"/>
    <property type="match status" value="1"/>
</dbReference>
<evidence type="ECO:0000256" key="1">
    <source>
        <dbReference type="ARBA" id="ARBA00023157"/>
    </source>
</evidence>
<dbReference type="Proteomes" id="UP000499080">
    <property type="component" value="Unassembled WGS sequence"/>
</dbReference>
<organism evidence="4 5">
    <name type="scientific">Araneus ventricosus</name>
    <name type="common">Orbweaver spider</name>
    <name type="synonym">Epeira ventricosa</name>
    <dbReference type="NCBI Taxonomy" id="182803"/>
    <lineage>
        <taxon>Eukaryota</taxon>
        <taxon>Metazoa</taxon>
        <taxon>Ecdysozoa</taxon>
        <taxon>Arthropoda</taxon>
        <taxon>Chelicerata</taxon>
        <taxon>Arachnida</taxon>
        <taxon>Araneae</taxon>
        <taxon>Araneomorphae</taxon>
        <taxon>Entelegynae</taxon>
        <taxon>Araneoidea</taxon>
        <taxon>Araneidae</taxon>
        <taxon>Araneus</taxon>
    </lineage>
</organism>
<proteinExistence type="predicted"/>
<dbReference type="SUPFAM" id="SSF57535">
    <property type="entry name" value="Complement control module/SCR domain"/>
    <property type="match status" value="1"/>
</dbReference>
<dbReference type="AlphaFoldDB" id="A0A4Y2SRF9"/>
<protein>
    <recommendedName>
        <fullName evidence="3">Sushi domain-containing protein</fullName>
    </recommendedName>
</protein>
<comment type="caution">
    <text evidence="4">The sequence shown here is derived from an EMBL/GenBank/DDBJ whole genome shotgun (WGS) entry which is preliminary data.</text>
</comment>
<dbReference type="SMART" id="SM00032">
    <property type="entry name" value="CCP"/>
    <property type="match status" value="2"/>
</dbReference>
<dbReference type="CDD" id="cd00033">
    <property type="entry name" value="CCP"/>
    <property type="match status" value="1"/>
</dbReference>
<dbReference type="PROSITE" id="PS50923">
    <property type="entry name" value="SUSHI"/>
    <property type="match status" value="1"/>
</dbReference>
<evidence type="ECO:0000259" key="3">
    <source>
        <dbReference type="PROSITE" id="PS50923"/>
    </source>
</evidence>
<dbReference type="InterPro" id="IPR035976">
    <property type="entry name" value="Sushi/SCR/CCP_sf"/>
</dbReference>
<reference evidence="4 5" key="1">
    <citation type="journal article" date="2019" name="Sci. Rep.">
        <title>Orb-weaving spider Araneus ventricosus genome elucidates the spidroin gene catalogue.</title>
        <authorList>
            <person name="Kono N."/>
            <person name="Nakamura H."/>
            <person name="Ohtoshi R."/>
            <person name="Moran D.A.P."/>
            <person name="Shinohara A."/>
            <person name="Yoshida Y."/>
            <person name="Fujiwara M."/>
            <person name="Mori M."/>
            <person name="Tomita M."/>
            <person name="Arakawa K."/>
        </authorList>
    </citation>
    <scope>NUCLEOTIDE SEQUENCE [LARGE SCALE GENOMIC DNA]</scope>
</reference>
<comment type="caution">
    <text evidence="2">Lacks conserved residue(s) required for the propagation of feature annotation.</text>
</comment>
<dbReference type="InterPro" id="IPR000436">
    <property type="entry name" value="Sushi_SCR_CCP_dom"/>
</dbReference>
<keyword evidence="2" id="KW-0768">Sushi</keyword>
<accession>A0A4Y2SRF9</accession>
<evidence type="ECO:0000256" key="2">
    <source>
        <dbReference type="PROSITE-ProRule" id="PRU00302"/>
    </source>
</evidence>
<evidence type="ECO:0000313" key="5">
    <source>
        <dbReference type="Proteomes" id="UP000499080"/>
    </source>
</evidence>
<gene>
    <name evidence="4" type="ORF">AVEN_222042_1</name>
</gene>
<feature type="domain" description="Sushi" evidence="3">
    <location>
        <begin position="155"/>
        <end position="222"/>
    </location>
</feature>